<feature type="transmembrane region" description="Helical" evidence="17">
    <location>
        <begin position="204"/>
        <end position="222"/>
    </location>
</feature>
<feature type="transmembrane region" description="Helical" evidence="17">
    <location>
        <begin position="652"/>
        <end position="669"/>
    </location>
</feature>
<evidence type="ECO:0000256" key="16">
    <source>
        <dbReference type="ARBA" id="ARBA00049551"/>
    </source>
</evidence>
<comment type="subcellular location">
    <subcellularLocation>
        <location evidence="2">Mitochondrion inner membrane</location>
        <topology evidence="2">Multi-pass membrane protein</topology>
    </subcellularLocation>
</comment>
<keyword evidence="7 17" id="KW-0812">Transmembrane</keyword>
<dbReference type="InterPro" id="IPR001516">
    <property type="entry name" value="Proton_antipo_N"/>
</dbReference>
<dbReference type="EMBL" id="PP995848">
    <property type="protein sequence ID" value="XDF86516.1"/>
    <property type="molecule type" value="Genomic_DNA"/>
</dbReference>
<dbReference type="GO" id="GO:0015990">
    <property type="term" value="P:electron transport coupled proton transport"/>
    <property type="evidence" value="ECO:0007669"/>
    <property type="project" value="TreeGrafter"/>
</dbReference>
<feature type="transmembrane region" description="Helical" evidence="17">
    <location>
        <begin position="135"/>
        <end position="155"/>
    </location>
</feature>
<feature type="transmembrane region" description="Helical" evidence="17">
    <location>
        <begin position="243"/>
        <end position="261"/>
    </location>
</feature>
<evidence type="ECO:0000256" key="15">
    <source>
        <dbReference type="ARBA" id="ARBA00023136"/>
    </source>
</evidence>
<evidence type="ECO:0000256" key="9">
    <source>
        <dbReference type="ARBA" id="ARBA00022967"/>
    </source>
</evidence>
<keyword evidence="13 17" id="KW-0830">Ubiquinone</keyword>
<evidence type="ECO:0000256" key="13">
    <source>
        <dbReference type="ARBA" id="ARBA00023075"/>
    </source>
</evidence>
<evidence type="ECO:0000256" key="6">
    <source>
        <dbReference type="ARBA" id="ARBA00022660"/>
    </source>
</evidence>
<evidence type="ECO:0000259" key="19">
    <source>
        <dbReference type="Pfam" id="PF00662"/>
    </source>
</evidence>
<evidence type="ECO:0000256" key="11">
    <source>
        <dbReference type="ARBA" id="ARBA00022989"/>
    </source>
</evidence>
<keyword evidence="14 17" id="KW-0496">Mitochondrion</keyword>
<protein>
    <recommendedName>
        <fullName evidence="4 17">NADH-ubiquinone oxidoreductase chain 5</fullName>
        <ecNumber evidence="3 17">7.1.1.2</ecNumber>
    </recommendedName>
</protein>
<feature type="transmembrane region" description="Helical" evidence="17">
    <location>
        <begin position="301"/>
        <end position="319"/>
    </location>
</feature>
<feature type="domain" description="NADH dehydrogenase subunit 5 C-terminal" evidence="20">
    <location>
        <begin position="505"/>
        <end position="636"/>
    </location>
</feature>
<keyword evidence="5 17" id="KW-0813">Transport</keyword>
<feature type="transmembrane region" description="Helical" evidence="17">
    <location>
        <begin position="26"/>
        <end position="47"/>
    </location>
</feature>
<accession>A0AB39A6V8</accession>
<evidence type="ECO:0000256" key="10">
    <source>
        <dbReference type="ARBA" id="ARBA00022982"/>
    </source>
</evidence>
<dbReference type="GO" id="GO:0042773">
    <property type="term" value="P:ATP synthesis coupled electron transport"/>
    <property type="evidence" value="ECO:0007669"/>
    <property type="project" value="InterPro"/>
</dbReference>
<comment type="catalytic activity">
    <reaction evidence="16 17">
        <text>a ubiquinone + NADH + 5 H(+)(in) = a ubiquinol + NAD(+) + 4 H(+)(out)</text>
        <dbReference type="Rhea" id="RHEA:29091"/>
        <dbReference type="Rhea" id="RHEA-COMP:9565"/>
        <dbReference type="Rhea" id="RHEA-COMP:9566"/>
        <dbReference type="ChEBI" id="CHEBI:15378"/>
        <dbReference type="ChEBI" id="CHEBI:16389"/>
        <dbReference type="ChEBI" id="CHEBI:17976"/>
        <dbReference type="ChEBI" id="CHEBI:57540"/>
        <dbReference type="ChEBI" id="CHEBI:57945"/>
        <dbReference type="EC" id="7.1.1.2"/>
    </reaction>
</comment>
<evidence type="ECO:0000256" key="17">
    <source>
        <dbReference type="RuleBase" id="RU003404"/>
    </source>
</evidence>
<dbReference type="EC" id="7.1.1.2" evidence="3 17"/>
<dbReference type="GO" id="GO:0005743">
    <property type="term" value="C:mitochondrial inner membrane"/>
    <property type="evidence" value="ECO:0007669"/>
    <property type="project" value="UniProtKB-SubCell"/>
</dbReference>
<dbReference type="InterPro" id="IPR003945">
    <property type="entry name" value="NU5C-like"/>
</dbReference>
<evidence type="ECO:0000256" key="4">
    <source>
        <dbReference type="ARBA" id="ARBA00021096"/>
    </source>
</evidence>
<dbReference type="GO" id="GO:0003954">
    <property type="term" value="F:NADH dehydrogenase activity"/>
    <property type="evidence" value="ECO:0007669"/>
    <property type="project" value="TreeGrafter"/>
</dbReference>
<dbReference type="InterPro" id="IPR018393">
    <property type="entry name" value="NADHpl_OxRdtase_5_subgr"/>
</dbReference>
<evidence type="ECO:0000256" key="5">
    <source>
        <dbReference type="ARBA" id="ARBA00022448"/>
    </source>
</evidence>
<dbReference type="Gene3D" id="1.20.5.2700">
    <property type="match status" value="1"/>
</dbReference>
<dbReference type="AlphaFoldDB" id="A0AB39A6V8"/>
<feature type="domain" description="NADH:quinone oxidoreductase/Mrp antiporter transmembrane" evidence="18">
    <location>
        <begin position="132"/>
        <end position="411"/>
    </location>
</feature>
<feature type="transmembrane region" description="Helical" evidence="17">
    <location>
        <begin position="409"/>
        <end position="429"/>
    </location>
</feature>
<feature type="transmembrane region" description="Helical" evidence="17">
    <location>
        <begin position="113"/>
        <end position="129"/>
    </location>
</feature>
<evidence type="ECO:0000259" key="18">
    <source>
        <dbReference type="Pfam" id="PF00361"/>
    </source>
</evidence>
<feature type="transmembrane region" description="Helical" evidence="17">
    <location>
        <begin position="83"/>
        <end position="101"/>
    </location>
</feature>
<feature type="transmembrane region" description="Helical" evidence="17">
    <location>
        <begin position="325"/>
        <end position="347"/>
    </location>
</feature>
<geneLocation type="mitochondrion" evidence="21"/>
<dbReference type="NCBIfam" id="NF005141">
    <property type="entry name" value="PRK06590.1"/>
    <property type="match status" value="1"/>
</dbReference>
<dbReference type="NCBIfam" id="TIGR01974">
    <property type="entry name" value="NDH_I_L"/>
    <property type="match status" value="1"/>
</dbReference>
<keyword evidence="11 17" id="KW-1133">Transmembrane helix</keyword>
<dbReference type="Pfam" id="PF00662">
    <property type="entry name" value="Proton_antipo_N"/>
    <property type="match status" value="1"/>
</dbReference>
<keyword evidence="10" id="KW-0249">Electron transport</keyword>
<keyword evidence="12 17" id="KW-0520">NAD</keyword>
<evidence type="ECO:0000313" key="21">
    <source>
        <dbReference type="EMBL" id="XDF86516.1"/>
    </source>
</evidence>
<organism evidence="21">
    <name type="scientific">Jaminaea pallidilutea</name>
    <dbReference type="NCBI Taxonomy" id="2878321"/>
    <lineage>
        <taxon>Eukaryota</taxon>
        <taxon>Fungi</taxon>
        <taxon>Dikarya</taxon>
        <taxon>Basidiomycota</taxon>
        <taxon>Ustilaginomycotina</taxon>
        <taxon>Exobasidiomycetes</taxon>
        <taxon>Microstromatales</taxon>
        <taxon>Microstromatales incertae sedis</taxon>
        <taxon>Jaminaea</taxon>
    </lineage>
</organism>
<proteinExistence type="inferred from homology"/>
<keyword evidence="9" id="KW-1278">Translocase</keyword>
<feature type="transmembrane region" description="Helical" evidence="17">
    <location>
        <begin position="450"/>
        <end position="471"/>
    </location>
</feature>
<keyword evidence="15 17" id="KW-0472">Membrane</keyword>
<dbReference type="Pfam" id="PF00361">
    <property type="entry name" value="Proton_antipo_M"/>
    <property type="match status" value="1"/>
</dbReference>
<keyword evidence="8" id="KW-0999">Mitochondrion inner membrane</keyword>
<dbReference type="InterPro" id="IPR010934">
    <property type="entry name" value="NADH_DH_su5_C"/>
</dbReference>
<dbReference type="Pfam" id="PF06455">
    <property type="entry name" value="NADH5_C"/>
    <property type="match status" value="1"/>
</dbReference>
<dbReference type="PRINTS" id="PR01434">
    <property type="entry name" value="NADHDHGNASE5"/>
</dbReference>
<dbReference type="PANTHER" id="PTHR42829:SF2">
    <property type="entry name" value="NADH-UBIQUINONE OXIDOREDUCTASE CHAIN 5"/>
    <property type="match status" value="1"/>
</dbReference>
<keyword evidence="6" id="KW-0679">Respiratory chain</keyword>
<sequence>MYLSLIFIPILGSIAAGLLGRKVGTIGAQLITTLCLLISTILALIAFYEIGFCKSSVTINLFSWIDSEVIDVSWTFIFDSLTTSMLLAVLIVSFLVHVFSIDYISSDPHNQRFFSYLSIFTFFIIILVTGDNYLIIFVGWEGIGISSYLLINFWFTRIQANKSAIKALVTNRIGDMFLSISFFAIFIVYGNVDYSTIFSISPFINEQIITFIGLLLLLGAIGKSAQFGLHVWLPDAMEGPTPVSALIHAATLVTAGVYLMLRSSPILEYSNTVLITITFVGSITAFFACTTGLLQNDLKRVIAYSTCSQIGYLFISTGLSQYNVALFHLVNHAFFKALLFLSAGAVLHATYDEQDQRKLGGLIGFLPFSYTSILIGSLSLIAIPFITGFYSKDLILELSYSQYTFKGIIAYYLGTISAFVTAFYSLRLISITFLTYPNANKNIYLNAHDAPTIVMFCLIILSILAIFFGYITRDIYVGIANDFFNDALFISPINVTIVEAEFGVNQTVKLMPLYATITGAILAFYLYHNNNSKNNTNNAYFVNLFSNNNVFIKMLYRFFNGKYYFDVIYNNYIINNSLKIGYNTSKVLDRGAIEIVGPQGLQNKLLETSFNIGKIDTGNTVLYALIMMISLVLIIYASFISKLSIIEIPFSQDLALVLLSTLFIMMFITNSKKLL</sequence>
<feature type="transmembrane region" description="Helical" evidence="17">
    <location>
        <begin position="621"/>
        <end position="640"/>
    </location>
</feature>
<evidence type="ECO:0000256" key="1">
    <source>
        <dbReference type="ARBA" id="ARBA00003257"/>
    </source>
</evidence>
<feature type="transmembrane region" description="Helical" evidence="17">
    <location>
        <begin position="273"/>
        <end position="294"/>
    </location>
</feature>
<comment type="similarity">
    <text evidence="17">Belongs to the complex I subunit 5 family.</text>
</comment>
<feature type="transmembrane region" description="Helical" evidence="17">
    <location>
        <begin position="176"/>
        <end position="192"/>
    </location>
</feature>
<feature type="transmembrane region" description="Helical" evidence="17">
    <location>
        <begin position="510"/>
        <end position="527"/>
    </location>
</feature>
<evidence type="ECO:0000256" key="14">
    <source>
        <dbReference type="ARBA" id="ARBA00023128"/>
    </source>
</evidence>
<comment type="function">
    <text evidence="17">Core subunit of the mitochondrial membrane respiratory chain NADH dehydrogenase (Complex I) which catalyzes electron transfer from NADH through the respiratory chain, using ubiquinone as an electron acceptor. Essential for the catalytic activity and assembly of complex I.</text>
</comment>
<feature type="transmembrane region" description="Helical" evidence="17">
    <location>
        <begin position="359"/>
        <end position="389"/>
    </location>
</feature>
<reference evidence="21" key="1">
    <citation type="submission" date="2024-07" db="EMBL/GenBank/DDBJ databases">
        <title>Mitochondrial DNA of the basidiomycete Jaminaea pallidilutea.</title>
        <authorList>
            <person name="Brejova B."/>
            <person name="Hodorova V."/>
            <person name="Nosek J."/>
        </authorList>
    </citation>
    <scope>NUCLEOTIDE SEQUENCE</scope>
</reference>
<evidence type="ECO:0000256" key="3">
    <source>
        <dbReference type="ARBA" id="ARBA00012944"/>
    </source>
</evidence>
<name>A0AB39A6V8_9BASI</name>
<dbReference type="GO" id="GO:0008137">
    <property type="term" value="F:NADH dehydrogenase (ubiquinone) activity"/>
    <property type="evidence" value="ECO:0007669"/>
    <property type="project" value="UniProtKB-EC"/>
</dbReference>
<evidence type="ECO:0000259" key="20">
    <source>
        <dbReference type="Pfam" id="PF06455"/>
    </source>
</evidence>
<comment type="function">
    <text evidence="1">Core subunit of the mitochondrial membrane respiratory chain NADH dehydrogenase (Complex I) that is believed to belong to the minimal assembly required for catalysis. Complex I functions in the transfer of electrons from NADH to the respiratory chain. The immediate electron acceptor for the enzyme is believed to be ubiquinone.</text>
</comment>
<evidence type="ECO:0000256" key="12">
    <source>
        <dbReference type="ARBA" id="ARBA00023027"/>
    </source>
</evidence>
<evidence type="ECO:0000256" key="7">
    <source>
        <dbReference type="ARBA" id="ARBA00022692"/>
    </source>
</evidence>
<evidence type="ECO:0000256" key="8">
    <source>
        <dbReference type="ARBA" id="ARBA00022792"/>
    </source>
</evidence>
<dbReference type="InterPro" id="IPR001750">
    <property type="entry name" value="ND/Mrp_TM"/>
</dbReference>
<dbReference type="PANTHER" id="PTHR42829">
    <property type="entry name" value="NADH-UBIQUINONE OXIDOREDUCTASE CHAIN 5"/>
    <property type="match status" value="1"/>
</dbReference>
<evidence type="ECO:0000256" key="2">
    <source>
        <dbReference type="ARBA" id="ARBA00004448"/>
    </source>
</evidence>
<gene>
    <name evidence="21" type="primary">ND5</name>
</gene>
<feature type="domain" description="NADH-Ubiquinone oxidoreductase (complex I) chain 5 N-terminal" evidence="19">
    <location>
        <begin position="64"/>
        <end position="114"/>
    </location>
</feature>